<organism evidence="3">
    <name type="scientific">Ananas comosus var. bracteatus</name>
    <name type="common">red pineapple</name>
    <dbReference type="NCBI Taxonomy" id="296719"/>
    <lineage>
        <taxon>Eukaryota</taxon>
        <taxon>Viridiplantae</taxon>
        <taxon>Streptophyta</taxon>
        <taxon>Embryophyta</taxon>
        <taxon>Tracheophyta</taxon>
        <taxon>Spermatophyta</taxon>
        <taxon>Magnoliopsida</taxon>
        <taxon>Liliopsida</taxon>
        <taxon>Poales</taxon>
        <taxon>Bromeliaceae</taxon>
        <taxon>Bromelioideae</taxon>
        <taxon>Ananas</taxon>
    </lineage>
</organism>
<dbReference type="Pfam" id="PF24681">
    <property type="entry name" value="Kelch_KLHDC2_KLHL20_DRC7"/>
    <property type="match status" value="2"/>
</dbReference>
<protein>
    <recommendedName>
        <fullName evidence="2">DUF4110 domain-containing protein</fullName>
    </recommendedName>
</protein>
<reference evidence="3" key="1">
    <citation type="submission" date="2020-07" db="EMBL/GenBank/DDBJ databases">
        <authorList>
            <person name="Lin J."/>
        </authorList>
    </citation>
    <scope>NUCLEOTIDE SEQUENCE</scope>
</reference>
<evidence type="ECO:0000256" key="1">
    <source>
        <dbReference type="SAM" id="MobiDB-lite"/>
    </source>
</evidence>
<accession>A0A6V7Q296</accession>
<dbReference type="InterPro" id="IPR015915">
    <property type="entry name" value="Kelch-typ_b-propeller"/>
</dbReference>
<proteinExistence type="predicted"/>
<feature type="compositionally biased region" description="Basic residues" evidence="1">
    <location>
        <begin position="716"/>
        <end position="730"/>
    </location>
</feature>
<dbReference type="PANTHER" id="PTHR46063:SF1">
    <property type="entry name" value="KELCH DOMAIN-CONTAINING PROTEIN 4"/>
    <property type="match status" value="1"/>
</dbReference>
<evidence type="ECO:0000259" key="2">
    <source>
        <dbReference type="Pfam" id="PF13422"/>
    </source>
</evidence>
<dbReference type="InterPro" id="IPR025183">
    <property type="entry name" value="DUF4110"/>
</dbReference>
<feature type="compositionally biased region" description="Basic and acidic residues" evidence="1">
    <location>
        <begin position="47"/>
        <end position="61"/>
    </location>
</feature>
<dbReference type="Pfam" id="PF13422">
    <property type="entry name" value="DUF4110"/>
    <property type="match status" value="1"/>
</dbReference>
<dbReference type="InterPro" id="IPR052588">
    <property type="entry name" value="Kelch_domain_protein"/>
</dbReference>
<evidence type="ECO:0000313" key="3">
    <source>
        <dbReference type="EMBL" id="CAD1837121.1"/>
    </source>
</evidence>
<gene>
    <name evidence="3" type="ORF">CB5_LOCUS20332</name>
</gene>
<dbReference type="PANTHER" id="PTHR46063">
    <property type="entry name" value="KELCH DOMAIN-CONTAINING PROTEIN"/>
    <property type="match status" value="1"/>
</dbReference>
<dbReference type="SUPFAM" id="SSF117281">
    <property type="entry name" value="Kelch motif"/>
    <property type="match status" value="2"/>
</dbReference>
<feature type="compositionally biased region" description="Acidic residues" evidence="1">
    <location>
        <begin position="420"/>
        <end position="441"/>
    </location>
</feature>
<dbReference type="EMBL" id="LR862131">
    <property type="protein sequence ID" value="CAD1837121.1"/>
    <property type="molecule type" value="Genomic_DNA"/>
</dbReference>
<dbReference type="Gene3D" id="2.120.10.80">
    <property type="entry name" value="Kelch-type beta propeller"/>
    <property type="match status" value="2"/>
</dbReference>
<feature type="compositionally biased region" description="Basic and acidic residues" evidence="1">
    <location>
        <begin position="10"/>
        <end position="35"/>
    </location>
</feature>
<feature type="compositionally biased region" description="Acidic residues" evidence="1">
    <location>
        <begin position="550"/>
        <end position="591"/>
    </location>
</feature>
<feature type="domain" description="DUF4110" evidence="2">
    <location>
        <begin position="634"/>
        <end position="718"/>
    </location>
</feature>
<dbReference type="AlphaFoldDB" id="A0A6V7Q296"/>
<feature type="compositionally biased region" description="Basic and acidic residues" evidence="1">
    <location>
        <begin position="403"/>
        <end position="419"/>
    </location>
</feature>
<name>A0A6V7Q296_ANACO</name>
<feature type="region of interest" description="Disordered" evidence="1">
    <location>
        <begin position="1"/>
        <end position="73"/>
    </location>
</feature>
<feature type="region of interest" description="Disordered" evidence="1">
    <location>
        <begin position="704"/>
        <end position="730"/>
    </location>
</feature>
<sequence length="730" mass="83076">MGKKAKKPGRGKEKTERKTAKAEEKRARRDSKKVSEEDDIDAILKSIQKEEAKKKEVHVEENVPAPSPRSNCSLTINPSKDTELILYGGEFYNGKKTFVYGDLYRYDVEKKEWNLISSPNSPPPRSAHQAVAWKNHVYIFGGEFTSPNQERFHHYRDFWMLDLKTNQWEQLQIKGYPSARSGHRMNARSSAVQEYFHGPSQLATATGELPVERGVLTLATVWKHKGVSGSSKSKGRSPCCCECKIRDLVLALHRTYFNDLHVFDLDHFKWEEIKPRPGALWPSARSGFQLCVFQDQIFLYGGYFKEAIPDKIGSEKGIVHSDMWSLDPRTWEWNKIKKSGMPPGPRAGFSMCVHKKRAVLFGGVVDMEAEGDVLLSLFMNELYGFQLDNHRWYPLELRKEKSTKDKQSKGCKRNERSNDSQDDMEMPLQNEMDDDTEDSEEAAGSQCDVSNISNHLTKNLSLNAVSSTKVSDAKVQGLIGDCDKQGLTLPEVVKPCGRINSCMVVGKDTLYLYGGMMEIKDREITLDDLYSLNLSKLDEWKCIIPASESEWQDISEDEDEEEDEDDDDGTEDDESDDGSDTSEADDDDDDIVCDVNGKKTLDMSTAVSLLKGEKKNLRRKEKRARIEQIRVTLGLSDSQRTPMPGETLRDFYRRTSMYWQMAAHEHTQHTGKELRKDGFDLAEARYKELKPILDELAILEAEQKAEEEAGAETSSRKKVTKKNNRKNPAK</sequence>
<feature type="region of interest" description="Disordered" evidence="1">
    <location>
        <begin position="549"/>
        <end position="591"/>
    </location>
</feature>
<feature type="region of interest" description="Disordered" evidence="1">
    <location>
        <begin position="403"/>
        <end position="445"/>
    </location>
</feature>